<evidence type="ECO:0000256" key="10">
    <source>
        <dbReference type="SAM" id="Phobius"/>
    </source>
</evidence>
<dbReference type="Proteomes" id="UP000799429">
    <property type="component" value="Unassembled WGS sequence"/>
</dbReference>
<feature type="transmembrane region" description="Helical" evidence="10">
    <location>
        <begin position="711"/>
        <end position="731"/>
    </location>
</feature>
<dbReference type="InterPro" id="IPR010929">
    <property type="entry name" value="PDR_CDR_ABC"/>
</dbReference>
<keyword evidence="3" id="KW-0813">Transport</keyword>
<evidence type="ECO:0000256" key="2">
    <source>
        <dbReference type="ARBA" id="ARBA00006012"/>
    </source>
</evidence>
<evidence type="ECO:0000313" key="13">
    <source>
        <dbReference type="Proteomes" id="UP000799429"/>
    </source>
</evidence>
<feature type="transmembrane region" description="Helical" evidence="10">
    <location>
        <begin position="1203"/>
        <end position="1233"/>
    </location>
</feature>
<comment type="subcellular location">
    <subcellularLocation>
        <location evidence="1">Membrane</location>
        <topology evidence="1">Multi-pass membrane protein</topology>
    </subcellularLocation>
</comment>
<dbReference type="Pfam" id="PF01061">
    <property type="entry name" value="ABC2_membrane"/>
    <property type="match status" value="2"/>
</dbReference>
<evidence type="ECO:0000256" key="3">
    <source>
        <dbReference type="ARBA" id="ARBA00022448"/>
    </source>
</evidence>
<keyword evidence="8 10" id="KW-0472">Membrane</keyword>
<dbReference type="GO" id="GO:0016020">
    <property type="term" value="C:membrane"/>
    <property type="evidence" value="ECO:0007669"/>
    <property type="project" value="UniProtKB-SubCell"/>
</dbReference>
<dbReference type="Pfam" id="PF00005">
    <property type="entry name" value="ABC_tran"/>
    <property type="match status" value="2"/>
</dbReference>
<feature type="region of interest" description="Disordered" evidence="9">
    <location>
        <begin position="1"/>
        <end position="20"/>
    </location>
</feature>
<evidence type="ECO:0000256" key="9">
    <source>
        <dbReference type="SAM" id="MobiDB-lite"/>
    </source>
</evidence>
<dbReference type="PROSITE" id="PS50893">
    <property type="entry name" value="ABC_TRANSPORTER_2"/>
    <property type="match status" value="2"/>
</dbReference>
<keyword evidence="6" id="KW-0067">ATP-binding</keyword>
<comment type="similarity">
    <text evidence="2">Belongs to the ABC transporter superfamily. ABCG family. PDR (TC 3.A.1.205) subfamily.</text>
</comment>
<evidence type="ECO:0000256" key="5">
    <source>
        <dbReference type="ARBA" id="ARBA00022741"/>
    </source>
</evidence>
<feature type="transmembrane region" description="Helical" evidence="10">
    <location>
        <begin position="1285"/>
        <end position="1308"/>
    </location>
</feature>
<feature type="transmembrane region" description="Helical" evidence="10">
    <location>
        <begin position="1404"/>
        <end position="1428"/>
    </location>
</feature>
<feature type="domain" description="ABC transporter" evidence="11">
    <location>
        <begin position="95"/>
        <end position="346"/>
    </location>
</feature>
<keyword evidence="13" id="KW-1185">Reference proteome</keyword>
<accession>A0A9P4S1X9</accession>
<feature type="domain" description="ABC transporter" evidence="11">
    <location>
        <begin position="792"/>
        <end position="1036"/>
    </location>
</feature>
<evidence type="ECO:0000256" key="8">
    <source>
        <dbReference type="ARBA" id="ARBA00023136"/>
    </source>
</evidence>
<dbReference type="EMBL" id="MU006116">
    <property type="protein sequence ID" value="KAF2834669.1"/>
    <property type="molecule type" value="Genomic_DNA"/>
</dbReference>
<feature type="transmembrane region" description="Helical" evidence="10">
    <location>
        <begin position="578"/>
        <end position="599"/>
    </location>
</feature>
<feature type="transmembrane region" description="Helical" evidence="10">
    <location>
        <begin position="606"/>
        <end position="625"/>
    </location>
</feature>
<feature type="transmembrane region" description="Helical" evidence="10">
    <location>
        <begin position="1253"/>
        <end position="1273"/>
    </location>
</feature>
<dbReference type="SUPFAM" id="SSF52540">
    <property type="entry name" value="P-loop containing nucleoside triphosphate hydrolases"/>
    <property type="match status" value="2"/>
</dbReference>
<dbReference type="Gene3D" id="3.40.50.300">
    <property type="entry name" value="P-loop containing nucleotide triphosphate hydrolases"/>
    <property type="match status" value="2"/>
</dbReference>
<dbReference type="GO" id="GO:0140359">
    <property type="term" value="F:ABC-type transporter activity"/>
    <property type="evidence" value="ECO:0007669"/>
    <property type="project" value="InterPro"/>
</dbReference>
<evidence type="ECO:0000256" key="4">
    <source>
        <dbReference type="ARBA" id="ARBA00022692"/>
    </source>
</evidence>
<dbReference type="SMART" id="SM00382">
    <property type="entry name" value="AAA"/>
    <property type="match status" value="2"/>
</dbReference>
<proteinExistence type="inferred from homology"/>
<name>A0A9P4S1X9_9PEZI</name>
<dbReference type="PANTHER" id="PTHR19241">
    <property type="entry name" value="ATP-BINDING CASSETTE TRANSPORTER"/>
    <property type="match status" value="1"/>
</dbReference>
<evidence type="ECO:0000259" key="11">
    <source>
        <dbReference type="PROSITE" id="PS50893"/>
    </source>
</evidence>
<keyword evidence="5" id="KW-0547">Nucleotide-binding</keyword>
<evidence type="ECO:0000256" key="1">
    <source>
        <dbReference type="ARBA" id="ARBA00004141"/>
    </source>
</evidence>
<sequence>MAGWLRENGPSPTFLHSPSEISEVSLPESERWPQPLSKAHLSTFSTPIEGKDLATPDLWQPDQTLSDGIGVAFRNLTVQRSHCSGYLPTFGNLPLRAARYLAKSLGGERSKVTILRRLDGLVNKGELLLVLGRPGSGSSTLLKVLAGYTHGTHLDSDSKMNYKGIDAKTMHSEFKGECIYIGEEDSHFPELSVSETLSIAARFKFPKFKPEATLETQEAHCQYVRDLVLEEFRLSSCKSSLLGRLTDEERRRLTIAEAYMGYSAFQCWDNVSREMDTSTSFRFVKSLRSSAESHGTTSIITLYQMSQNMYQLFDKVTLLYEGRQIFFGGIHNAKEFFERLGFRCPDRMSTPEFLTALTHPEEARYLISPGQDNIVPRTAEDFEHVWLVSQERSALLNDIVRFERAFPLGGLALSRFRDLVHVKTGDRRRSTNRLDESPYASSFSRQLRLCIVRSFHRFESDIIRQLLSVAIYVLLSLLMGSLFYDLSGDTSSLYTRNNLLYLCTVFCSCVCFTDINMLLLRRRIVTKHSSLGFYHPAAESAACMISDLPLKLLQSGIFSTIIYHLTHLRRTFSAFLTFWLFIFMGAITMSSLTSLLFSISKTDTQATFSISIIMLVSMMWIGFPIPKNDMPQWLEWVITINPSAYVYRSLILNEYQDRQFPCSSFVPRGPEYSFVRSSEQTCSVFGSQTNSSEIDANIYIADMFGFETSQLWIALPILFGMTLLFSIAHLISSENILFKRQVSGVLKFPRSRRPIKRSMSDEEARFSARSYMTSPATKKGMVPETPRHKHILHWKDLAYEIPVAGRNKKILDEIEGWLKPGTLTALMGAKGVGKTSLMKVLSGRASIGIISGQILIHGRPRDVGFQRKVGYVQRNCLQSHSTTVREALLSSAALRQPASVSTEDRRTYVEEIIRMMDMDEFADAVIGVPSQDHLNVEQCIKTTIAIELAAKPQMCLFLDEPITGVDEETAWSICLLLRNLANHGQTILCSISQPSAFLFSAFDNLLLLGRGGKPLYFGDIGRDCAIMIAYFENHGGRKFNHGENPADWMLDITTETSTSRSTIDWAKKWRDSMQREAVHKQLDNLRRNLALTGLLNNQQLLNPPQEFANPIVIQLRSVATRRFREYWRMPGYSWALVCLGLGFATATGITFFQQPNDIRSYNSRQFAILFILISAPCSSRIQIPRYLHDLRIFKFHEQSLKTYSWTVHIWSGIIVEVCWNTIIATITFGTWYLAVCFDSKSHHNGRRAGLTFLLIWGYYIFVASLFLLITIGVNSPRLATRITDILFCIFFLSSGVFVPLPHVSRFWIFMYRISPLNHVVSAIFSTISFGTPVSCRPNDVVVFNSPPTTTCLEYLAPFIQEFGGSLVGVMGTGRLEEGNRCSFCPITDSNSILREFGIEPSRRWWSIGFMAIYIGFNTAGVFALYWFLNVRGQKVKVINEWEIPDHAVSATRSLRKRLEVDLYGVLSGEKQTTRFDTKDKLRI</sequence>
<evidence type="ECO:0000256" key="6">
    <source>
        <dbReference type="ARBA" id="ARBA00022840"/>
    </source>
</evidence>
<gene>
    <name evidence="12" type="ORF">M501DRAFT_943723</name>
</gene>
<comment type="caution">
    <text evidence="12">The sequence shown here is derived from an EMBL/GenBank/DDBJ whole genome shotgun (WGS) entry which is preliminary data.</text>
</comment>
<dbReference type="Pfam" id="PF06422">
    <property type="entry name" value="PDR_CDR"/>
    <property type="match status" value="1"/>
</dbReference>
<dbReference type="GO" id="GO:0016887">
    <property type="term" value="F:ATP hydrolysis activity"/>
    <property type="evidence" value="ECO:0007669"/>
    <property type="project" value="InterPro"/>
</dbReference>
<dbReference type="InterPro" id="IPR003439">
    <property type="entry name" value="ABC_transporter-like_ATP-bd"/>
</dbReference>
<organism evidence="12 13">
    <name type="scientific">Patellaria atrata CBS 101060</name>
    <dbReference type="NCBI Taxonomy" id="1346257"/>
    <lineage>
        <taxon>Eukaryota</taxon>
        <taxon>Fungi</taxon>
        <taxon>Dikarya</taxon>
        <taxon>Ascomycota</taxon>
        <taxon>Pezizomycotina</taxon>
        <taxon>Dothideomycetes</taxon>
        <taxon>Dothideomycetes incertae sedis</taxon>
        <taxon>Patellariales</taxon>
        <taxon>Patellariaceae</taxon>
        <taxon>Patellaria</taxon>
    </lineage>
</organism>
<protein>
    <submittedName>
        <fullName evidence="12">ABC transporter CDR4</fullName>
    </submittedName>
</protein>
<feature type="transmembrane region" description="Helical" evidence="10">
    <location>
        <begin position="466"/>
        <end position="484"/>
    </location>
</feature>
<feature type="transmembrane region" description="Helical" evidence="10">
    <location>
        <begin position="1164"/>
        <end position="1183"/>
    </location>
</feature>
<dbReference type="GO" id="GO:0005524">
    <property type="term" value="F:ATP binding"/>
    <property type="evidence" value="ECO:0007669"/>
    <property type="project" value="UniProtKB-KW"/>
</dbReference>
<keyword evidence="7 10" id="KW-1133">Transmembrane helix</keyword>
<evidence type="ECO:0000313" key="12">
    <source>
        <dbReference type="EMBL" id="KAF2834669.1"/>
    </source>
</evidence>
<reference evidence="12" key="1">
    <citation type="journal article" date="2020" name="Stud. Mycol.">
        <title>101 Dothideomycetes genomes: a test case for predicting lifestyles and emergence of pathogens.</title>
        <authorList>
            <person name="Haridas S."/>
            <person name="Albert R."/>
            <person name="Binder M."/>
            <person name="Bloem J."/>
            <person name="Labutti K."/>
            <person name="Salamov A."/>
            <person name="Andreopoulos B."/>
            <person name="Baker S."/>
            <person name="Barry K."/>
            <person name="Bills G."/>
            <person name="Bluhm B."/>
            <person name="Cannon C."/>
            <person name="Castanera R."/>
            <person name="Culley D."/>
            <person name="Daum C."/>
            <person name="Ezra D."/>
            <person name="Gonzalez J."/>
            <person name="Henrissat B."/>
            <person name="Kuo A."/>
            <person name="Liang C."/>
            <person name="Lipzen A."/>
            <person name="Lutzoni F."/>
            <person name="Magnuson J."/>
            <person name="Mondo S."/>
            <person name="Nolan M."/>
            <person name="Ohm R."/>
            <person name="Pangilinan J."/>
            <person name="Park H.-J."/>
            <person name="Ramirez L."/>
            <person name="Alfaro M."/>
            <person name="Sun H."/>
            <person name="Tritt A."/>
            <person name="Yoshinaga Y."/>
            <person name="Zwiers L.-H."/>
            <person name="Turgeon B."/>
            <person name="Goodwin S."/>
            <person name="Spatafora J."/>
            <person name="Crous P."/>
            <person name="Grigoriev I."/>
        </authorList>
    </citation>
    <scope>NUCLEOTIDE SEQUENCE</scope>
    <source>
        <strain evidence="12">CBS 101060</strain>
    </source>
</reference>
<feature type="transmembrane region" description="Helical" evidence="10">
    <location>
        <begin position="1131"/>
        <end position="1152"/>
    </location>
</feature>
<feature type="transmembrane region" description="Helical" evidence="10">
    <location>
        <begin position="499"/>
        <end position="520"/>
    </location>
</feature>
<dbReference type="OrthoDB" id="245989at2759"/>
<dbReference type="InterPro" id="IPR027417">
    <property type="entry name" value="P-loop_NTPase"/>
</dbReference>
<evidence type="ECO:0000256" key="7">
    <source>
        <dbReference type="ARBA" id="ARBA00022989"/>
    </source>
</evidence>
<feature type="compositionally biased region" description="Polar residues" evidence="9">
    <location>
        <begin position="10"/>
        <end position="20"/>
    </location>
</feature>
<dbReference type="InterPro" id="IPR003593">
    <property type="entry name" value="AAA+_ATPase"/>
</dbReference>
<keyword evidence="4 10" id="KW-0812">Transmembrane</keyword>
<dbReference type="InterPro" id="IPR013525">
    <property type="entry name" value="ABC2_TM"/>
</dbReference>